<sequence>MADKSRQGDSEAQFAKRINPAKDELSREQFQFIRRVELAQWKKKTEKLRGRNVATGLAIGAVVLGICILNNSVTQGYDDIIIFLYQLSTDGYTFFSVSQEKVMDEIDQEARVRAPKTGAN</sequence>
<comment type="function">
    <text evidence="1">Core component of the MITRAC (mitochondrial translation regulation assembly intermediate of cytochrome c oxidase complex) complex, that regulates cytochrome c oxidase assembly. MITRAC complexes regulate both translation of mitochondrial encoded components and assembly of nuclear-encoded components imported in mitochondrion. Required for efficient translation of MT-CO1 and mitochondrial respiratory chain complex IV assembly.</text>
</comment>
<evidence type="ECO:0000256" key="4">
    <source>
        <dbReference type="ARBA" id="ARBA00022692"/>
    </source>
</evidence>
<evidence type="ECO:0000256" key="8">
    <source>
        <dbReference type="RuleBase" id="RU367056"/>
    </source>
</evidence>
<dbReference type="InterPro" id="IPR041752">
    <property type="entry name" value="Coa3"/>
</dbReference>
<accession>A0A5A9PYQ7</accession>
<evidence type="ECO:0000256" key="6">
    <source>
        <dbReference type="ARBA" id="ARBA00023128"/>
    </source>
</evidence>
<feature type="domain" description="Cytochrome c oxidase assembly factor 3 mitochondrial coiled-coil" evidence="9">
    <location>
        <begin position="40"/>
        <end position="109"/>
    </location>
</feature>
<dbReference type="PANTHER" id="PTHR15642">
    <property type="entry name" value="CYTOCHROME C OXIDASE ASSEMBLY FACTOR 3, MITOCHONDRIAL"/>
    <property type="match status" value="1"/>
</dbReference>
<evidence type="ECO:0000313" key="11">
    <source>
        <dbReference type="Proteomes" id="UP000324632"/>
    </source>
</evidence>
<comment type="subcellular location">
    <subcellularLocation>
        <location evidence="2">Mitochondrion membrane</location>
        <topology evidence="2">Single-pass membrane protein</topology>
    </subcellularLocation>
</comment>
<evidence type="ECO:0000256" key="7">
    <source>
        <dbReference type="ARBA" id="ARBA00023136"/>
    </source>
</evidence>
<name>A0A5A9PYQ7_9TELE</name>
<evidence type="ECO:0000259" key="9">
    <source>
        <dbReference type="Pfam" id="PF09813"/>
    </source>
</evidence>
<dbReference type="PANTHER" id="PTHR15642:SF3">
    <property type="entry name" value="CYTOCHROME C OXIDASE ASSEMBLY FACTOR 3 HOMOLOG, MITOCHONDRIAL"/>
    <property type="match status" value="1"/>
</dbReference>
<keyword evidence="11" id="KW-1185">Reference proteome</keyword>
<keyword evidence="5 8" id="KW-1133">Transmembrane helix</keyword>
<evidence type="ECO:0000256" key="3">
    <source>
        <dbReference type="ARBA" id="ARBA00007035"/>
    </source>
</evidence>
<gene>
    <name evidence="10" type="ORF">E1301_Tti010383</name>
</gene>
<evidence type="ECO:0000256" key="2">
    <source>
        <dbReference type="ARBA" id="ARBA00004304"/>
    </source>
</evidence>
<keyword evidence="8" id="KW-0999">Mitochondrion inner membrane</keyword>
<evidence type="ECO:0000313" key="10">
    <source>
        <dbReference type="EMBL" id="KAA0725456.1"/>
    </source>
</evidence>
<comment type="similarity">
    <text evidence="3 8">Belongs to the COA3 family.</text>
</comment>
<dbReference type="AlphaFoldDB" id="A0A5A9PYQ7"/>
<dbReference type="Proteomes" id="UP000324632">
    <property type="component" value="Chromosome 1"/>
</dbReference>
<evidence type="ECO:0000256" key="1">
    <source>
        <dbReference type="ARBA" id="ARBA00003429"/>
    </source>
</evidence>
<evidence type="ECO:0000256" key="5">
    <source>
        <dbReference type="ARBA" id="ARBA00022989"/>
    </source>
</evidence>
<dbReference type="EMBL" id="SOYY01000001">
    <property type="protein sequence ID" value="KAA0725456.1"/>
    <property type="molecule type" value="Genomic_DNA"/>
</dbReference>
<reference evidence="10 11" key="1">
    <citation type="journal article" date="2019" name="Mol. Ecol. Resour.">
        <title>Chromosome-level genome assembly of Triplophysa tibetana, a fish adapted to the harsh high-altitude environment of the Tibetan Plateau.</title>
        <authorList>
            <person name="Yang X."/>
            <person name="Liu H."/>
            <person name="Ma Z."/>
            <person name="Zou Y."/>
            <person name="Zou M."/>
            <person name="Mao Y."/>
            <person name="Li X."/>
            <person name="Wang H."/>
            <person name="Chen T."/>
            <person name="Wang W."/>
            <person name="Yang R."/>
        </authorList>
    </citation>
    <scope>NUCLEOTIDE SEQUENCE [LARGE SCALE GENOMIC DNA]</scope>
    <source>
        <strain evidence="10">TTIB1903HZAU</strain>
        <tissue evidence="10">Muscle</tissue>
    </source>
</reference>
<dbReference type="GO" id="GO:0005743">
    <property type="term" value="C:mitochondrial inner membrane"/>
    <property type="evidence" value="ECO:0007669"/>
    <property type="project" value="UniProtKB-UniRule"/>
</dbReference>
<protein>
    <recommendedName>
        <fullName evidence="8">Cytochrome c oxidase assembly factor 3</fullName>
    </recommendedName>
</protein>
<comment type="subunit">
    <text evidence="8">Component of 250-400 kDa complexes called cytochrome oxidase assembly intermediates or COA complexes.</text>
</comment>
<comment type="caution">
    <text evidence="10">The sequence shown here is derived from an EMBL/GenBank/DDBJ whole genome shotgun (WGS) entry which is preliminary data.</text>
</comment>
<dbReference type="GO" id="GO:0033617">
    <property type="term" value="P:mitochondrial respiratory chain complex IV assembly"/>
    <property type="evidence" value="ECO:0007669"/>
    <property type="project" value="UniProtKB-UniRule"/>
</dbReference>
<proteinExistence type="inferred from homology"/>
<dbReference type="Pfam" id="PF09813">
    <property type="entry name" value="Coa3_cc"/>
    <property type="match status" value="1"/>
</dbReference>
<keyword evidence="4 8" id="KW-0812">Transmembrane</keyword>
<keyword evidence="7 8" id="KW-0472">Membrane</keyword>
<dbReference type="InterPro" id="IPR018628">
    <property type="entry name" value="Coa3_CC"/>
</dbReference>
<organism evidence="10 11">
    <name type="scientific">Triplophysa tibetana</name>
    <dbReference type="NCBI Taxonomy" id="1572043"/>
    <lineage>
        <taxon>Eukaryota</taxon>
        <taxon>Metazoa</taxon>
        <taxon>Chordata</taxon>
        <taxon>Craniata</taxon>
        <taxon>Vertebrata</taxon>
        <taxon>Euteleostomi</taxon>
        <taxon>Actinopterygii</taxon>
        <taxon>Neopterygii</taxon>
        <taxon>Teleostei</taxon>
        <taxon>Ostariophysi</taxon>
        <taxon>Cypriniformes</taxon>
        <taxon>Nemacheilidae</taxon>
        <taxon>Triplophysa</taxon>
    </lineage>
</organism>
<feature type="transmembrane region" description="Helical" evidence="8">
    <location>
        <begin position="53"/>
        <end position="73"/>
    </location>
</feature>
<comment type="function">
    <text evidence="8">Required for assembly of cytochrome c oxidase (complex IV).</text>
</comment>
<keyword evidence="6 8" id="KW-0496">Mitochondrion</keyword>